<proteinExistence type="predicted"/>
<sequence length="75" mass="8311">MTTYTVRATRSQGWWTLQCVEVPGAISQVRDIADAEAMIREAIEFVLGEQVPTANDTSIVIDKHFEPTTSDDGLQ</sequence>
<dbReference type="SUPFAM" id="SSF143100">
    <property type="entry name" value="TTHA1013/TTHA0281-like"/>
    <property type="match status" value="1"/>
</dbReference>
<dbReference type="Proteomes" id="UP000562984">
    <property type="component" value="Unassembled WGS sequence"/>
</dbReference>
<dbReference type="AlphaFoldDB" id="A0A849A5K6"/>
<evidence type="ECO:0000313" key="1">
    <source>
        <dbReference type="EMBL" id="NNG34926.1"/>
    </source>
</evidence>
<dbReference type="EMBL" id="JABEND010000002">
    <property type="protein sequence ID" value="NNG34926.1"/>
    <property type="molecule type" value="Genomic_DNA"/>
</dbReference>
<evidence type="ECO:0000313" key="2">
    <source>
        <dbReference type="Proteomes" id="UP000562984"/>
    </source>
</evidence>
<keyword evidence="2" id="KW-1185">Reference proteome</keyword>
<protein>
    <recommendedName>
        <fullName evidence="3">DUF1902 domain-containing protein</fullName>
    </recommendedName>
</protein>
<reference evidence="1 2" key="1">
    <citation type="submission" date="2020-05" db="EMBL/GenBank/DDBJ databases">
        <title>Nakamurella sp. DB0629 isolated from air conditioner.</title>
        <authorList>
            <person name="Kim D.H."/>
            <person name="Kim D.-U."/>
        </authorList>
    </citation>
    <scope>NUCLEOTIDE SEQUENCE [LARGE SCALE GENOMIC DNA]</scope>
    <source>
        <strain evidence="1 2">DB0629</strain>
    </source>
</reference>
<accession>A0A849A5K6</accession>
<evidence type="ECO:0008006" key="3">
    <source>
        <dbReference type="Google" id="ProtNLM"/>
    </source>
</evidence>
<dbReference type="Gene3D" id="3.30.160.250">
    <property type="match status" value="1"/>
</dbReference>
<gene>
    <name evidence="1" type="ORF">HKD39_04170</name>
</gene>
<dbReference type="InterPro" id="IPR035069">
    <property type="entry name" value="TTHA1013/TTHA0281-like"/>
</dbReference>
<comment type="caution">
    <text evidence="1">The sequence shown here is derived from an EMBL/GenBank/DDBJ whole genome shotgun (WGS) entry which is preliminary data.</text>
</comment>
<organism evidence="1 2">
    <name type="scientific">Nakamurella aerolata</name>
    <dbReference type="NCBI Taxonomy" id="1656892"/>
    <lineage>
        <taxon>Bacteria</taxon>
        <taxon>Bacillati</taxon>
        <taxon>Actinomycetota</taxon>
        <taxon>Actinomycetes</taxon>
        <taxon>Nakamurellales</taxon>
        <taxon>Nakamurellaceae</taxon>
        <taxon>Nakamurella</taxon>
    </lineage>
</organism>
<name>A0A849A5K6_9ACTN</name>
<dbReference type="RefSeq" id="WP_171198587.1">
    <property type="nucleotide sequence ID" value="NZ_JABEND010000002.1"/>
</dbReference>